<dbReference type="SUPFAM" id="SSF52266">
    <property type="entry name" value="SGNH hydrolase"/>
    <property type="match status" value="1"/>
</dbReference>
<organism evidence="3 4">
    <name type="scientific">Apiospora kogelbergensis</name>
    <dbReference type="NCBI Taxonomy" id="1337665"/>
    <lineage>
        <taxon>Eukaryota</taxon>
        <taxon>Fungi</taxon>
        <taxon>Dikarya</taxon>
        <taxon>Ascomycota</taxon>
        <taxon>Pezizomycotina</taxon>
        <taxon>Sordariomycetes</taxon>
        <taxon>Xylariomycetidae</taxon>
        <taxon>Amphisphaeriales</taxon>
        <taxon>Apiosporaceae</taxon>
        <taxon>Apiospora</taxon>
    </lineage>
</organism>
<evidence type="ECO:0000313" key="4">
    <source>
        <dbReference type="Proteomes" id="UP001392437"/>
    </source>
</evidence>
<protein>
    <recommendedName>
        <fullName evidence="2">SGNH hydrolase-type esterase domain-containing protein</fullName>
    </recommendedName>
</protein>
<dbReference type="InterPro" id="IPR051532">
    <property type="entry name" value="Ester_Hydrolysis_Enzymes"/>
</dbReference>
<dbReference type="InterPro" id="IPR013830">
    <property type="entry name" value="SGNH_hydro"/>
</dbReference>
<evidence type="ECO:0000313" key="3">
    <source>
        <dbReference type="EMBL" id="KAK8120104.1"/>
    </source>
</evidence>
<dbReference type="GO" id="GO:0004622">
    <property type="term" value="F:phosphatidylcholine lysophospholipase activity"/>
    <property type="evidence" value="ECO:0007669"/>
    <property type="project" value="TreeGrafter"/>
</dbReference>
<comment type="caution">
    <text evidence="3">The sequence shown here is derived from an EMBL/GenBank/DDBJ whole genome shotgun (WGS) entry which is preliminary data.</text>
</comment>
<dbReference type="EMBL" id="JAQQWP010000004">
    <property type="protein sequence ID" value="KAK8120104.1"/>
    <property type="molecule type" value="Genomic_DNA"/>
</dbReference>
<dbReference type="Proteomes" id="UP001392437">
    <property type="component" value="Unassembled WGS sequence"/>
</dbReference>
<dbReference type="PANTHER" id="PTHR30383:SF31">
    <property type="entry name" value="SGNH HYDROLASE-TYPE ESTERASE DOMAIN-CONTAINING PROTEIN-RELATED"/>
    <property type="match status" value="1"/>
</dbReference>
<gene>
    <name evidence="3" type="ORF">PG999_004224</name>
</gene>
<dbReference type="PANTHER" id="PTHR30383">
    <property type="entry name" value="THIOESTERASE 1/PROTEASE 1/LYSOPHOSPHOLIPASE L1"/>
    <property type="match status" value="1"/>
</dbReference>
<dbReference type="AlphaFoldDB" id="A0AAW0QYM6"/>
<feature type="region of interest" description="Disordered" evidence="1">
    <location>
        <begin position="112"/>
        <end position="136"/>
    </location>
</feature>
<proteinExistence type="predicted"/>
<feature type="compositionally biased region" description="Low complexity" evidence="1">
    <location>
        <begin position="115"/>
        <end position="126"/>
    </location>
</feature>
<evidence type="ECO:0000259" key="2">
    <source>
        <dbReference type="Pfam" id="PF13472"/>
    </source>
</evidence>
<dbReference type="InterPro" id="IPR036514">
    <property type="entry name" value="SGNH_hydro_sf"/>
</dbReference>
<feature type="compositionally biased region" description="Low complexity" evidence="1">
    <location>
        <begin position="329"/>
        <end position="340"/>
    </location>
</feature>
<dbReference type="Gene3D" id="3.40.50.1110">
    <property type="entry name" value="SGNH hydrolase"/>
    <property type="match status" value="1"/>
</dbReference>
<feature type="domain" description="SGNH hydrolase-type esterase" evidence="2">
    <location>
        <begin position="128"/>
        <end position="288"/>
    </location>
</feature>
<feature type="region of interest" description="Disordered" evidence="1">
    <location>
        <begin position="314"/>
        <end position="353"/>
    </location>
</feature>
<reference evidence="3 4" key="1">
    <citation type="submission" date="2023-01" db="EMBL/GenBank/DDBJ databases">
        <title>Analysis of 21 Apiospora genomes using comparative genomics revels a genus with tremendous synthesis potential of carbohydrate active enzymes and secondary metabolites.</title>
        <authorList>
            <person name="Sorensen T."/>
        </authorList>
    </citation>
    <scope>NUCLEOTIDE SEQUENCE [LARGE SCALE GENOMIC DNA]</scope>
    <source>
        <strain evidence="3 4">CBS 117206</strain>
    </source>
</reference>
<name>A0AAW0QYM6_9PEZI</name>
<dbReference type="Pfam" id="PF13472">
    <property type="entry name" value="Lipase_GDSL_2"/>
    <property type="match status" value="1"/>
</dbReference>
<sequence>MLPRVLLTSRPKPVWLVAAILISIALFLSLFNSQDVSSSLSHYIPGHAHGGGIDKAQPIAGGIPLRVMFIGASIARGEESTHDVGYRQQLRDWMAAQGNRVNCVGTQRFGHHIGDNSSDGGNNNGNTNETSFRDDDNEAYGAHRIRDLHEKCRVAVPQFRPNLMLVQIGTSDCWREDDPVNIISRYKDFVRYLLLPDDNGGVQQVDERGNKAGIDATVIMSTLITTPNKEKERCFFSANAQIRQTALDLQREGLPVVLAEMHYDQGLPGRPRESDIGPDSIHPTDDGYFMMGDIFKDAIREADQKGFIKRAVENGIPDDGDAERRAEEAAAAQIQAQAPAEEVKGVPLPQPRA</sequence>
<accession>A0AAW0QYM6</accession>
<evidence type="ECO:0000256" key="1">
    <source>
        <dbReference type="SAM" id="MobiDB-lite"/>
    </source>
</evidence>
<keyword evidence="4" id="KW-1185">Reference proteome</keyword>